<keyword evidence="4" id="KW-0456">Lyase</keyword>
<evidence type="ECO:0000256" key="5">
    <source>
        <dbReference type="ARBA" id="ARBA00023295"/>
    </source>
</evidence>
<feature type="compositionally biased region" description="Basic and acidic residues" evidence="6">
    <location>
        <begin position="309"/>
        <end position="320"/>
    </location>
</feature>
<dbReference type="Pfam" id="PF00730">
    <property type="entry name" value="HhH-GPD"/>
    <property type="match status" value="1"/>
</dbReference>
<dbReference type="PANTHER" id="PTHR43286:SF1">
    <property type="entry name" value="ENDONUCLEASE III-LIKE PROTEIN 1"/>
    <property type="match status" value="1"/>
</dbReference>
<dbReference type="EMBL" id="JAOAOG010000242">
    <property type="protein sequence ID" value="KAJ6236888.1"/>
    <property type="molecule type" value="Genomic_DNA"/>
</dbReference>
<name>A0ABQ8XW94_9EUKA</name>
<dbReference type="InterPro" id="IPR023170">
    <property type="entry name" value="HhH_base_excis_C"/>
</dbReference>
<gene>
    <name evidence="8" type="ORF">M0813_27633</name>
</gene>
<evidence type="ECO:0000313" key="8">
    <source>
        <dbReference type="EMBL" id="KAJ6236888.1"/>
    </source>
</evidence>
<feature type="region of interest" description="Disordered" evidence="6">
    <location>
        <begin position="251"/>
        <end position="342"/>
    </location>
</feature>
<feature type="compositionally biased region" description="Basic residues" evidence="6">
    <location>
        <begin position="321"/>
        <end position="342"/>
    </location>
</feature>
<dbReference type="SMART" id="SM00478">
    <property type="entry name" value="ENDO3c"/>
    <property type="match status" value="1"/>
</dbReference>
<dbReference type="InterPro" id="IPR011257">
    <property type="entry name" value="DNA_glycosylase"/>
</dbReference>
<feature type="compositionally biased region" description="Basic residues" evidence="6">
    <location>
        <begin position="273"/>
        <end position="308"/>
    </location>
</feature>
<organism evidence="8 9">
    <name type="scientific">Anaeramoeba flamelloides</name>
    <dbReference type="NCBI Taxonomy" id="1746091"/>
    <lineage>
        <taxon>Eukaryota</taxon>
        <taxon>Metamonada</taxon>
        <taxon>Anaeramoebidae</taxon>
        <taxon>Anaeramoeba</taxon>
    </lineage>
</organism>
<feature type="domain" description="HhH-GPD" evidence="7">
    <location>
        <begin position="67"/>
        <end position="223"/>
    </location>
</feature>
<evidence type="ECO:0000256" key="6">
    <source>
        <dbReference type="SAM" id="MobiDB-lite"/>
    </source>
</evidence>
<keyword evidence="2" id="KW-0378">Hydrolase</keyword>
<feature type="compositionally biased region" description="Basic and acidic residues" evidence="6">
    <location>
        <begin position="262"/>
        <end position="272"/>
    </location>
</feature>
<keyword evidence="3" id="KW-0234">DNA repair</keyword>
<accession>A0ABQ8XW94</accession>
<proteinExistence type="predicted"/>
<evidence type="ECO:0000256" key="1">
    <source>
        <dbReference type="ARBA" id="ARBA00022763"/>
    </source>
</evidence>
<dbReference type="InterPro" id="IPR003265">
    <property type="entry name" value="HhH-GPD_domain"/>
</dbReference>
<evidence type="ECO:0000256" key="4">
    <source>
        <dbReference type="ARBA" id="ARBA00023239"/>
    </source>
</evidence>
<dbReference type="Gene3D" id="1.10.1670.10">
    <property type="entry name" value="Helix-hairpin-Helix base-excision DNA repair enzymes (C-terminal)"/>
    <property type="match status" value="1"/>
</dbReference>
<reference evidence="8" key="1">
    <citation type="submission" date="2022-08" db="EMBL/GenBank/DDBJ databases">
        <title>Novel sulfate-reducing endosymbionts in the free-living metamonad Anaeramoeba.</title>
        <authorList>
            <person name="Jerlstrom-Hultqvist J."/>
            <person name="Cepicka I."/>
            <person name="Gallot-Lavallee L."/>
            <person name="Salas-Leiva D."/>
            <person name="Curtis B.A."/>
            <person name="Zahonova K."/>
            <person name="Pipaliya S."/>
            <person name="Dacks J."/>
            <person name="Roger A.J."/>
        </authorList>
    </citation>
    <scope>NUCLEOTIDE SEQUENCE</scope>
    <source>
        <strain evidence="8">Schooner1</strain>
    </source>
</reference>
<keyword evidence="9" id="KW-1185">Reference proteome</keyword>
<keyword evidence="1" id="KW-0227">DNA damage</keyword>
<sequence>MSKKKVTDIEDLFPPPNWRKVLKKVKQMRKSIVSPVDTMGASCLSEKNIQKTDRELWKFQILVGVMLSSLTKDEMTAKAMSQLKDGLKKRYGGKGLCSANILKCPNDDLVEMISCVGFKNRKAVSLKKMAQLIQDNGDKVPETLPELLKIHGVGNKMALLALQIYGHVKGIPVDSHVCVIAQRLNWAKPQDNTPDKVRVTLEQWVPKENWEEINFLLVGFGQVICKTVKPVCENCKISKYCGYFNDENHWSRKKKKRRKTKKEKEKEKEKENKRKKKKEKDRKKKKKKEWKRKERKKKKKENRQKKTKKELESSSEEEIKKRKRKQKKKSKDPQQKSKKKRF</sequence>
<keyword evidence="5" id="KW-0326">Glycosidase</keyword>
<comment type="caution">
    <text evidence="8">The sequence shown here is derived from an EMBL/GenBank/DDBJ whole genome shotgun (WGS) entry which is preliminary data.</text>
</comment>
<evidence type="ECO:0000313" key="9">
    <source>
        <dbReference type="Proteomes" id="UP001150062"/>
    </source>
</evidence>
<evidence type="ECO:0000256" key="2">
    <source>
        <dbReference type="ARBA" id="ARBA00022801"/>
    </source>
</evidence>
<dbReference type="Gene3D" id="1.10.340.30">
    <property type="entry name" value="Hypothetical protein, domain 2"/>
    <property type="match status" value="1"/>
</dbReference>
<protein>
    <submittedName>
        <fullName evidence="8">Endonuclease iii-like protein</fullName>
    </submittedName>
</protein>
<dbReference type="Proteomes" id="UP001150062">
    <property type="component" value="Unassembled WGS sequence"/>
</dbReference>
<evidence type="ECO:0000259" key="7">
    <source>
        <dbReference type="SMART" id="SM00478"/>
    </source>
</evidence>
<evidence type="ECO:0000256" key="3">
    <source>
        <dbReference type="ARBA" id="ARBA00023204"/>
    </source>
</evidence>
<dbReference type="PANTHER" id="PTHR43286">
    <property type="entry name" value="ENDONUCLEASE III-LIKE PROTEIN 1"/>
    <property type="match status" value="1"/>
</dbReference>
<feature type="compositionally biased region" description="Basic residues" evidence="6">
    <location>
        <begin position="251"/>
        <end position="261"/>
    </location>
</feature>
<dbReference type="CDD" id="cd00056">
    <property type="entry name" value="ENDO3c"/>
    <property type="match status" value="1"/>
</dbReference>
<dbReference type="SUPFAM" id="SSF48150">
    <property type="entry name" value="DNA-glycosylase"/>
    <property type="match status" value="1"/>
</dbReference>